<dbReference type="Pfam" id="PF01569">
    <property type="entry name" value="PAP2"/>
    <property type="match status" value="1"/>
</dbReference>
<dbReference type="Gene3D" id="1.20.144.10">
    <property type="entry name" value="Phosphatidic acid phosphatase type 2/haloperoxidase"/>
    <property type="match status" value="1"/>
</dbReference>
<evidence type="ECO:0000256" key="4">
    <source>
        <dbReference type="ARBA" id="ARBA00022989"/>
    </source>
</evidence>
<dbReference type="SMART" id="SM00014">
    <property type="entry name" value="acidPPc"/>
    <property type="match status" value="1"/>
</dbReference>
<dbReference type="PANTHER" id="PTHR10165">
    <property type="entry name" value="LIPID PHOSPHATE PHOSPHATASE"/>
    <property type="match status" value="1"/>
</dbReference>
<dbReference type="GO" id="GO:0046839">
    <property type="term" value="P:phospholipid dephosphorylation"/>
    <property type="evidence" value="ECO:0007669"/>
    <property type="project" value="TreeGrafter"/>
</dbReference>
<evidence type="ECO:0000256" key="6">
    <source>
        <dbReference type="SAM" id="Phobius"/>
    </source>
</evidence>
<dbReference type="RefSeq" id="XP_026739891.1">
    <property type="nucleotide sequence ID" value="XM_026884090.1"/>
</dbReference>
<dbReference type="Proteomes" id="UP000322000">
    <property type="component" value="Chromosome 2"/>
</dbReference>
<evidence type="ECO:0000256" key="5">
    <source>
        <dbReference type="ARBA" id="ARBA00023136"/>
    </source>
</evidence>
<evidence type="ECO:0000259" key="7">
    <source>
        <dbReference type="SMART" id="SM00014"/>
    </source>
</evidence>
<keyword evidence="5 6" id="KW-0472">Membrane</keyword>
<name>A0A7E5WIB5_TRINI</name>
<dbReference type="InterPro" id="IPR000326">
    <property type="entry name" value="PAP2/HPO"/>
</dbReference>
<dbReference type="InParanoid" id="A0A7E5WIB5"/>
<evidence type="ECO:0000256" key="2">
    <source>
        <dbReference type="ARBA" id="ARBA00008816"/>
    </source>
</evidence>
<feature type="domain" description="Phosphatidic acid phosphatase type 2/haloperoxidase" evidence="7">
    <location>
        <begin position="159"/>
        <end position="305"/>
    </location>
</feature>
<feature type="transmembrane region" description="Helical" evidence="6">
    <location>
        <begin position="62"/>
        <end position="83"/>
    </location>
</feature>
<reference evidence="9" key="1">
    <citation type="submission" date="2025-08" db="UniProtKB">
        <authorList>
            <consortium name="RefSeq"/>
        </authorList>
    </citation>
    <scope>IDENTIFICATION</scope>
</reference>
<dbReference type="GO" id="GO:0007165">
    <property type="term" value="P:signal transduction"/>
    <property type="evidence" value="ECO:0007669"/>
    <property type="project" value="TreeGrafter"/>
</dbReference>
<dbReference type="GO" id="GO:0008195">
    <property type="term" value="F:phosphatidate phosphatase activity"/>
    <property type="evidence" value="ECO:0007669"/>
    <property type="project" value="TreeGrafter"/>
</dbReference>
<dbReference type="SUPFAM" id="SSF48317">
    <property type="entry name" value="Acid phosphatase/Vanadium-dependent haloperoxidase"/>
    <property type="match status" value="1"/>
</dbReference>
<dbReference type="KEGG" id="tnl:113502493"/>
<evidence type="ECO:0000256" key="3">
    <source>
        <dbReference type="ARBA" id="ARBA00022692"/>
    </source>
</evidence>
<dbReference type="InterPro" id="IPR043216">
    <property type="entry name" value="PAP-like"/>
</dbReference>
<keyword evidence="8" id="KW-1185">Reference proteome</keyword>
<evidence type="ECO:0000313" key="8">
    <source>
        <dbReference type="Proteomes" id="UP000322000"/>
    </source>
</evidence>
<dbReference type="GeneID" id="113502493"/>
<gene>
    <name evidence="9" type="primary">LOC113502493</name>
</gene>
<proteinExistence type="inferred from homology"/>
<protein>
    <submittedName>
        <fullName evidence="9">Phospholipid phosphatase 2-like isoform X1</fullName>
    </submittedName>
</protein>
<dbReference type="InterPro" id="IPR036938">
    <property type="entry name" value="PAP2/HPO_sf"/>
</dbReference>
<comment type="similarity">
    <text evidence="2">Belongs to the PA-phosphatase related phosphoesterase family.</text>
</comment>
<feature type="transmembrane region" description="Helical" evidence="6">
    <location>
        <begin position="111"/>
        <end position="131"/>
    </location>
</feature>
<keyword evidence="3 6" id="KW-0812">Transmembrane</keyword>
<comment type="subcellular location">
    <subcellularLocation>
        <location evidence="1">Membrane</location>
        <topology evidence="1">Multi-pass membrane protein</topology>
    </subcellularLocation>
</comment>
<evidence type="ECO:0000256" key="1">
    <source>
        <dbReference type="ARBA" id="ARBA00004141"/>
    </source>
</evidence>
<organism evidence="8 9">
    <name type="scientific">Trichoplusia ni</name>
    <name type="common">Cabbage looper</name>
    <dbReference type="NCBI Taxonomy" id="7111"/>
    <lineage>
        <taxon>Eukaryota</taxon>
        <taxon>Metazoa</taxon>
        <taxon>Ecdysozoa</taxon>
        <taxon>Arthropoda</taxon>
        <taxon>Hexapoda</taxon>
        <taxon>Insecta</taxon>
        <taxon>Pterygota</taxon>
        <taxon>Neoptera</taxon>
        <taxon>Endopterygota</taxon>
        <taxon>Lepidoptera</taxon>
        <taxon>Glossata</taxon>
        <taxon>Ditrysia</taxon>
        <taxon>Noctuoidea</taxon>
        <taxon>Noctuidae</taxon>
        <taxon>Plusiinae</taxon>
        <taxon>Trichoplusia</taxon>
    </lineage>
</organism>
<sequence>MVRTFKLVGCFKVPKRGSKVVPASSGEGIFTIDMSSTSTLDVVTASEQRATAPEEMQARHSLLWHLLIDLPILLLVAAVCILLEVGALPSRRAGFTCNDPALSYPHTGDSFSISLVAAITIIVPYLVLWAVETTLQQEDEYNLKKSKLLTSAKTAAFVYRDYIYGSVVNLTILEVIKCVVGSPRPTFFDLCQPDKASTCNDSEYVSSYTCTSTRYSRYLQIDSSRSFPSAHASLAIYCGLFLAWYLQRRAFSWHNRSVLLVPLLQILCIVYAAVCALSRISDHRHHWWDVLVGGTMGALSVLYTVLVLCKNFSQPAVVSTSDISSSDGNNHQSVRRLLASEPHVVVT</sequence>
<dbReference type="PANTHER" id="PTHR10165:SF103">
    <property type="entry name" value="PHOSPHOLIPID PHOSPHATASE HOMOLOG 1.2 HOMOLOG"/>
    <property type="match status" value="1"/>
</dbReference>
<keyword evidence="4 6" id="KW-1133">Transmembrane helix</keyword>
<dbReference type="GO" id="GO:0005886">
    <property type="term" value="C:plasma membrane"/>
    <property type="evidence" value="ECO:0007669"/>
    <property type="project" value="TreeGrafter"/>
</dbReference>
<dbReference type="CDD" id="cd03384">
    <property type="entry name" value="PAP2_wunen"/>
    <property type="match status" value="1"/>
</dbReference>
<evidence type="ECO:0000313" key="9">
    <source>
        <dbReference type="RefSeq" id="XP_026739891.1"/>
    </source>
</evidence>
<feature type="transmembrane region" description="Helical" evidence="6">
    <location>
        <begin position="286"/>
        <end position="309"/>
    </location>
</feature>
<dbReference type="GO" id="GO:0006644">
    <property type="term" value="P:phospholipid metabolic process"/>
    <property type="evidence" value="ECO:0007669"/>
    <property type="project" value="InterPro"/>
</dbReference>
<feature type="transmembrane region" description="Helical" evidence="6">
    <location>
        <begin position="258"/>
        <end position="280"/>
    </location>
</feature>
<dbReference type="OrthoDB" id="8907274at2759"/>
<accession>A0A7E5WIB5</accession>
<dbReference type="AlphaFoldDB" id="A0A7E5WIB5"/>
<feature type="transmembrane region" description="Helical" evidence="6">
    <location>
        <begin position="227"/>
        <end position="246"/>
    </location>
</feature>